<reference evidence="1 2" key="1">
    <citation type="journal article" date="2019" name="Commun. Biol.">
        <title>The bagworm genome reveals a unique fibroin gene that provides high tensile strength.</title>
        <authorList>
            <person name="Kono N."/>
            <person name="Nakamura H."/>
            <person name="Ohtoshi R."/>
            <person name="Tomita M."/>
            <person name="Numata K."/>
            <person name="Arakawa K."/>
        </authorList>
    </citation>
    <scope>NUCLEOTIDE SEQUENCE [LARGE SCALE GENOMIC DNA]</scope>
</reference>
<dbReference type="AlphaFoldDB" id="A0A4C1WIB8"/>
<dbReference type="Proteomes" id="UP000299102">
    <property type="component" value="Unassembled WGS sequence"/>
</dbReference>
<evidence type="ECO:0000313" key="2">
    <source>
        <dbReference type="Proteomes" id="UP000299102"/>
    </source>
</evidence>
<accession>A0A4C1WIB8</accession>
<comment type="caution">
    <text evidence="1">The sequence shown here is derived from an EMBL/GenBank/DDBJ whole genome shotgun (WGS) entry which is preliminary data.</text>
</comment>
<proteinExistence type="predicted"/>
<evidence type="ECO:0000313" key="1">
    <source>
        <dbReference type="EMBL" id="GBP49877.1"/>
    </source>
</evidence>
<gene>
    <name evidence="1" type="ORF">EVAR_83826_1</name>
</gene>
<protein>
    <submittedName>
        <fullName evidence="1">Uncharacterized protein</fullName>
    </submittedName>
</protein>
<organism evidence="1 2">
    <name type="scientific">Eumeta variegata</name>
    <name type="common">Bagworm moth</name>
    <name type="synonym">Eumeta japonica</name>
    <dbReference type="NCBI Taxonomy" id="151549"/>
    <lineage>
        <taxon>Eukaryota</taxon>
        <taxon>Metazoa</taxon>
        <taxon>Ecdysozoa</taxon>
        <taxon>Arthropoda</taxon>
        <taxon>Hexapoda</taxon>
        <taxon>Insecta</taxon>
        <taxon>Pterygota</taxon>
        <taxon>Neoptera</taxon>
        <taxon>Endopterygota</taxon>
        <taxon>Lepidoptera</taxon>
        <taxon>Glossata</taxon>
        <taxon>Ditrysia</taxon>
        <taxon>Tineoidea</taxon>
        <taxon>Psychidae</taxon>
        <taxon>Oiketicinae</taxon>
        <taxon>Eumeta</taxon>
    </lineage>
</organism>
<dbReference type="EMBL" id="BGZK01000553">
    <property type="protein sequence ID" value="GBP49877.1"/>
    <property type="molecule type" value="Genomic_DNA"/>
</dbReference>
<keyword evidence="2" id="KW-1185">Reference proteome</keyword>
<name>A0A4C1WIB8_EUMVA</name>
<sequence length="103" mass="11569">MRPRRLGPVRDLPFTNASFQMFRCVRRVTEKIEQSVLSSSTHTALTACTNIRTETTSKFFARFAVTVETATIAGLAYHNIDILEPHLTAGQLENDQESTLFGH</sequence>